<dbReference type="EMBL" id="JAVRIB010000031">
    <property type="protein sequence ID" value="MDT0636369.1"/>
    <property type="molecule type" value="Genomic_DNA"/>
</dbReference>
<reference evidence="1 2" key="1">
    <citation type="submission" date="2023-09" db="EMBL/GenBank/DDBJ databases">
        <authorList>
            <person name="Rey-Velasco X."/>
        </authorList>
    </citation>
    <scope>NUCLEOTIDE SEQUENCE [LARGE SCALE GENOMIC DNA]</scope>
    <source>
        <strain evidence="1 2">W335</strain>
    </source>
</reference>
<comment type="caution">
    <text evidence="1">The sequence shown here is derived from an EMBL/GenBank/DDBJ whole genome shotgun (WGS) entry which is preliminary data.</text>
</comment>
<dbReference type="InterPro" id="IPR011989">
    <property type="entry name" value="ARM-like"/>
</dbReference>
<evidence type="ECO:0000313" key="1">
    <source>
        <dbReference type="EMBL" id="MDT0636369.1"/>
    </source>
</evidence>
<sequence length="1121" mass="125588">GIRTQADLIDAYADERLISTQLQQAAGSVVAEMASRRRLSIRKVDIQNPTLDELIKTGILVESGHSRDLVSFPHHLLFDYIAGRYHLAWHDPDTLLEQLDGDTSMALLLAPALRFTIERMWRNDNVERPTTWKLVTGIYSANRVEPVLSNVAMRVVVEYIDNERDVAALMERVATSPTDFALTQLLGRFAMFASMDMDSKDPITLGRAIASARLAETLAHSGERLLLEPARVLLRPLFDHGDLEESALLEVFGKASRAMLEQAWAASPRPPATIPNAIRFVGRSFASDPPASRTLLQRILRDPHFSQYADREAAWLAEQIVPITRADPEFAVEIYAALFGQTITDDASSWLGAQPSRILPLSSNRRQDYEHCRWQLGRAMRNVLEIAPGHGTRALIDALIGKVATQGYGGGLEPERIDLGSTKLELRGYEIELNAWDDAEEDGRPRDDDLLQQYVLFLRNCDSETFLESVAEASRDYATASVWARILGVGTERIAEVEDLLWPLLEHPGLLENPGTLRDAVRFVRAAWPSRSKEARKRFETMALDETSYRDQYGLRRWKHVLGRILSEVREETLELEETRALRRQLDAEGLLIENDPIHNFTTREIAHDDFLRDELRRAGVNLETGALRGLVDASESLGALIERTPSDSPAPDLAALWNRAAELIVQIDEIQDIPKELARLAWGHIATGIERLVSSPNYTPGSHGMPDLHEMLALLERLSSSQFPEPRTSPNKHVAWTNCAVRVHAAEAWVSLAQHFAAVHPAIVDQIEQILADPDPAVRFQASRNLHVICMAAPDRMWEMAESIASHEPASEVVASYLSDSLRRFSHSAPDRCETILSLVKGRLDGDFASGIEGSTLVQEALAGWAAHLFVGQGRKLASFWLREWAVDPERYHDLLSPFISSLRNRLFDRYAIQASAKALSVCERAQDGLKIILSEAVGVSSETYSVITSDAPQRDRELAWERYGSAERVINHAITQLYFGSGAHAEDREGNIGLPDSGAKGRFLTDYSEILSLIANSHEPATFHRLVELYEFLIPGNPMQVFDAIHTILTGPGKEEGYQYESLGNNAIIRIIQRYMADYKSIFENPDRRSRLVSILQLFSDVGWPSALELLYELPDHMR</sequence>
<gene>
    <name evidence="1" type="ORF">RM532_15580</name>
</gene>
<dbReference type="Gene3D" id="1.25.10.10">
    <property type="entry name" value="Leucine-rich Repeat Variant"/>
    <property type="match status" value="1"/>
</dbReference>
<keyword evidence="2" id="KW-1185">Reference proteome</keyword>
<dbReference type="RefSeq" id="WP_311654263.1">
    <property type="nucleotide sequence ID" value="NZ_JAVRIB010000031.1"/>
</dbReference>
<evidence type="ECO:0008006" key="3">
    <source>
        <dbReference type="Google" id="ProtNLM"/>
    </source>
</evidence>
<accession>A0ABU3C496</accession>
<dbReference type="SUPFAM" id="SSF48371">
    <property type="entry name" value="ARM repeat"/>
    <property type="match status" value="1"/>
</dbReference>
<organism evidence="1 2">
    <name type="scientific">Spectribacter hydrogenoxidans</name>
    <dbReference type="NCBI Taxonomy" id="3075608"/>
    <lineage>
        <taxon>Bacteria</taxon>
        <taxon>Pseudomonadati</taxon>
        <taxon>Pseudomonadota</taxon>
        <taxon>Gammaproteobacteria</taxon>
        <taxon>Salinisphaerales</taxon>
        <taxon>Salinisphaeraceae</taxon>
        <taxon>Spectribacter</taxon>
    </lineage>
</organism>
<name>A0ABU3C496_9GAMM</name>
<dbReference type="Proteomes" id="UP001251857">
    <property type="component" value="Unassembled WGS sequence"/>
</dbReference>
<evidence type="ECO:0000313" key="2">
    <source>
        <dbReference type="Proteomes" id="UP001251857"/>
    </source>
</evidence>
<proteinExistence type="predicted"/>
<protein>
    <recommendedName>
        <fullName evidence="3">HEAT repeat-containing protein</fullName>
    </recommendedName>
</protein>
<dbReference type="InterPro" id="IPR016024">
    <property type="entry name" value="ARM-type_fold"/>
</dbReference>
<feature type="non-terminal residue" evidence="1">
    <location>
        <position position="1"/>
    </location>
</feature>